<dbReference type="EMBL" id="JAMQAW010000007">
    <property type="protein sequence ID" value="MCM2388266.1"/>
    <property type="molecule type" value="Genomic_DNA"/>
</dbReference>
<reference evidence="1" key="1">
    <citation type="submission" date="2022-06" db="EMBL/GenBank/DDBJ databases">
        <title>Genome public.</title>
        <authorList>
            <person name="Sun Q."/>
        </authorList>
    </citation>
    <scope>NUCLEOTIDE SEQUENCE</scope>
    <source>
        <strain evidence="1">CWNU-1</strain>
    </source>
</reference>
<keyword evidence="2" id="KW-1185">Reference proteome</keyword>
<proteinExistence type="predicted"/>
<name>A0ABT0UJA5_9ACTN</name>
<sequence>MESRPENRDDPPLRLPPHDTIEGFAARVKLLFARTGLSTSTFERLRDFALAGVEKRLCRGPPVP</sequence>
<evidence type="ECO:0000313" key="1">
    <source>
        <dbReference type="EMBL" id="MCM2388266.1"/>
    </source>
</evidence>
<dbReference type="RefSeq" id="WP_250918610.1">
    <property type="nucleotide sequence ID" value="NZ_JAMQAW010000007.1"/>
</dbReference>
<gene>
    <name evidence="1" type="ORF">NBG84_08110</name>
</gene>
<comment type="caution">
    <text evidence="1">The sequence shown here is derived from an EMBL/GenBank/DDBJ whole genome shotgun (WGS) entry which is preliminary data.</text>
</comment>
<organism evidence="1 2">
    <name type="scientific">Streptomyces albipurpureus</name>
    <dbReference type="NCBI Taxonomy" id="2897419"/>
    <lineage>
        <taxon>Bacteria</taxon>
        <taxon>Bacillati</taxon>
        <taxon>Actinomycetota</taxon>
        <taxon>Actinomycetes</taxon>
        <taxon>Kitasatosporales</taxon>
        <taxon>Streptomycetaceae</taxon>
        <taxon>Streptomyces</taxon>
    </lineage>
</organism>
<accession>A0ABT0UJA5</accession>
<protein>
    <submittedName>
        <fullName evidence="1">Uncharacterized protein</fullName>
    </submittedName>
</protein>
<evidence type="ECO:0000313" key="2">
    <source>
        <dbReference type="Proteomes" id="UP001431429"/>
    </source>
</evidence>
<dbReference type="Proteomes" id="UP001431429">
    <property type="component" value="Unassembled WGS sequence"/>
</dbReference>